<evidence type="ECO:0000256" key="1">
    <source>
        <dbReference type="SAM" id="Phobius"/>
    </source>
</evidence>
<evidence type="ECO:0000313" key="3">
    <source>
        <dbReference type="Proteomes" id="UP000023152"/>
    </source>
</evidence>
<name>X6MSH7_RETFI</name>
<comment type="caution">
    <text evidence="2">The sequence shown here is derived from an EMBL/GenBank/DDBJ whole genome shotgun (WGS) entry which is preliminary data.</text>
</comment>
<keyword evidence="1" id="KW-0472">Membrane</keyword>
<dbReference type="Proteomes" id="UP000023152">
    <property type="component" value="Unassembled WGS sequence"/>
</dbReference>
<reference evidence="2 3" key="1">
    <citation type="journal article" date="2013" name="Curr. Biol.">
        <title>The Genome of the Foraminiferan Reticulomyxa filosa.</title>
        <authorList>
            <person name="Glockner G."/>
            <person name="Hulsmann N."/>
            <person name="Schleicher M."/>
            <person name="Noegel A.A."/>
            <person name="Eichinger L."/>
            <person name="Gallinger C."/>
            <person name="Pawlowski J."/>
            <person name="Sierra R."/>
            <person name="Euteneuer U."/>
            <person name="Pillet L."/>
            <person name="Moustafa A."/>
            <person name="Platzer M."/>
            <person name="Groth M."/>
            <person name="Szafranski K."/>
            <person name="Schliwa M."/>
        </authorList>
    </citation>
    <scope>NUCLEOTIDE SEQUENCE [LARGE SCALE GENOMIC DNA]</scope>
</reference>
<gene>
    <name evidence="2" type="ORF">RFI_20982</name>
</gene>
<keyword evidence="3" id="KW-1185">Reference proteome</keyword>
<feature type="transmembrane region" description="Helical" evidence="1">
    <location>
        <begin position="105"/>
        <end position="122"/>
    </location>
</feature>
<feature type="transmembrane region" description="Helical" evidence="1">
    <location>
        <begin position="297"/>
        <end position="320"/>
    </location>
</feature>
<protein>
    <submittedName>
        <fullName evidence="2">Uncharacterized protein</fullName>
    </submittedName>
</protein>
<accession>X6MSH7</accession>
<evidence type="ECO:0000313" key="2">
    <source>
        <dbReference type="EMBL" id="ETO16372.1"/>
    </source>
</evidence>
<keyword evidence="1" id="KW-0812">Transmembrane</keyword>
<proteinExistence type="predicted"/>
<organism evidence="2 3">
    <name type="scientific">Reticulomyxa filosa</name>
    <dbReference type="NCBI Taxonomy" id="46433"/>
    <lineage>
        <taxon>Eukaryota</taxon>
        <taxon>Sar</taxon>
        <taxon>Rhizaria</taxon>
        <taxon>Retaria</taxon>
        <taxon>Foraminifera</taxon>
        <taxon>Monothalamids</taxon>
        <taxon>Reticulomyxidae</taxon>
        <taxon>Reticulomyxa</taxon>
    </lineage>
</organism>
<dbReference type="AlphaFoldDB" id="X6MSH7"/>
<sequence>MPFDYIGKNPGKLYLTTFNTNAEIYVEKVVWNDLNPNTNARAYLPVEKNLVLESKTKEGGCAQLLVQSQSAIVTTYNSSKSAECAYFTSKTNEFRPQSYSEGKSFFVLVVICLFFFFVYYIPYTKWMYGNNYAADDKYGLVMSYVVSNSSLNLNSELKENIFCAFNMILYCNLNRSQASFITTYILFVSPSSQYEIIVTDSKITLTSNSDTSFAVVIDSLSGDNFNYFLQKFIKLKVNSSTITCQKRTDSSECDFSKGDTRTSTVIVLQVESGYSLYSNSSDSNSKTGKNLFEEKSVLWGIAIALSASLCLSLMIGYMCYQRFKTALLIKHLQTESAAVVINKKNIGTKAKHKQTQQGSVLFFKVYKWLSFQKNSSINEEKLFVS</sequence>
<dbReference type="EMBL" id="ASPP01018326">
    <property type="protein sequence ID" value="ETO16372.1"/>
    <property type="molecule type" value="Genomic_DNA"/>
</dbReference>
<keyword evidence="1" id="KW-1133">Transmembrane helix</keyword>